<comment type="caution">
    <text evidence="1">The sequence shown here is derived from an EMBL/GenBank/DDBJ whole genome shotgun (WGS) entry which is preliminary data.</text>
</comment>
<keyword evidence="2" id="KW-1185">Reference proteome</keyword>
<evidence type="ECO:0000313" key="2">
    <source>
        <dbReference type="Proteomes" id="UP000027456"/>
    </source>
</evidence>
<proteinExistence type="predicted"/>
<dbReference type="HOGENOM" id="CLU_032504_0_0_1"/>
<dbReference type="AlphaFoldDB" id="A0A074RK11"/>
<evidence type="ECO:0000313" key="1">
    <source>
        <dbReference type="EMBL" id="KEP47431.1"/>
    </source>
</evidence>
<reference evidence="1 2" key="1">
    <citation type="submission" date="2013-12" db="EMBL/GenBank/DDBJ databases">
        <authorList>
            <person name="Cubeta M."/>
            <person name="Pakala S."/>
            <person name="Fedorova N."/>
            <person name="Thomas E."/>
            <person name="Dean R."/>
            <person name="Jabaji S."/>
            <person name="Neate S."/>
            <person name="Toda T."/>
            <person name="Tavantzis S."/>
            <person name="Vilgalys R."/>
            <person name="Bharathan N."/>
            <person name="Pakala S."/>
            <person name="Losada L.S."/>
            <person name="Zafar N."/>
            <person name="Nierman W."/>
        </authorList>
    </citation>
    <scope>NUCLEOTIDE SEQUENCE [LARGE SCALE GENOMIC DNA]</scope>
    <source>
        <strain evidence="1 2">123E</strain>
    </source>
</reference>
<accession>A0A074RK11</accession>
<gene>
    <name evidence="1" type="ORF">V565_155910</name>
</gene>
<organism evidence="1 2">
    <name type="scientific">Rhizoctonia solani 123E</name>
    <dbReference type="NCBI Taxonomy" id="1423351"/>
    <lineage>
        <taxon>Eukaryota</taxon>
        <taxon>Fungi</taxon>
        <taxon>Dikarya</taxon>
        <taxon>Basidiomycota</taxon>
        <taxon>Agaricomycotina</taxon>
        <taxon>Agaricomycetes</taxon>
        <taxon>Cantharellales</taxon>
        <taxon>Ceratobasidiaceae</taxon>
        <taxon>Rhizoctonia</taxon>
    </lineage>
</organism>
<dbReference type="OrthoDB" id="10553715at2759"/>
<dbReference type="Proteomes" id="UP000027456">
    <property type="component" value="Unassembled WGS sequence"/>
</dbReference>
<protein>
    <submittedName>
        <fullName evidence="1">Uncharacterized protein</fullName>
    </submittedName>
</protein>
<name>A0A074RK11_9AGAM</name>
<dbReference type="EMBL" id="AZST01000743">
    <property type="protein sequence ID" value="KEP47431.1"/>
    <property type="molecule type" value="Genomic_DNA"/>
</dbReference>
<sequence>MLEQPTLDKHSHDINTITLSRLRLVLDLLRFPSEYESFALPRLVSGCIVLISSVKPSPFYYEYGYLSFRLMVIALTACLLHYGCYLNMGCEGTKNISPSNTLRNSWKDPATIISVEIQSTDAADTRLAGILDPPPRELWTAPLLNQSELHSLLKILYEDRKHFTMAMKQTKSLGLSGVIDEVDHEKPSTGYFELYILILCRCQLVASDFYLEPEVLRYMSPKPPPSHTTPGPQGNISLIDLEDSRCVIQAYTYFLLLNRAARHIHVALLLKLVFPLVISGCQDLLPGMFGAAMRVFWNSLSIPEPHAISRCLSIFIDRFWYAVRIYINFEIYIFI</sequence>